<accession>A0ABM5Z9L5</accession>
<proteinExistence type="predicted"/>
<evidence type="ECO:0000313" key="2">
    <source>
        <dbReference type="Proteomes" id="UP000074914"/>
    </source>
</evidence>
<dbReference type="Proteomes" id="UP000074914">
    <property type="component" value="Chromosome"/>
</dbReference>
<gene>
    <name evidence="1" type="ORF">CPter291_3470</name>
</gene>
<dbReference type="InterPro" id="IPR010131">
    <property type="entry name" value="MdtP/NodT-like"/>
</dbReference>
<dbReference type="Gene3D" id="1.20.1600.10">
    <property type="entry name" value="Outer membrane efflux proteins (OEP)"/>
    <property type="match status" value="1"/>
</dbReference>
<dbReference type="PANTHER" id="PTHR30203">
    <property type="entry name" value="OUTER MEMBRANE CATION EFFLUX PROTEIN"/>
    <property type="match status" value="1"/>
</dbReference>
<organism evidence="1 2">
    <name type="scientific">Collimonas pratensis</name>
    <dbReference type="NCBI Taxonomy" id="279113"/>
    <lineage>
        <taxon>Bacteria</taxon>
        <taxon>Pseudomonadati</taxon>
        <taxon>Pseudomonadota</taxon>
        <taxon>Betaproteobacteria</taxon>
        <taxon>Burkholderiales</taxon>
        <taxon>Oxalobacteraceae</taxon>
        <taxon>Collimonas</taxon>
    </lineage>
</organism>
<dbReference type="PANTHER" id="PTHR30203:SF24">
    <property type="entry name" value="BLR4935 PROTEIN"/>
    <property type="match status" value="1"/>
</dbReference>
<dbReference type="SUPFAM" id="SSF56954">
    <property type="entry name" value="Outer membrane efflux proteins (OEP)"/>
    <property type="match status" value="1"/>
</dbReference>
<reference evidence="1 2" key="1">
    <citation type="submission" date="2015-11" db="EMBL/GenBank/DDBJ databases">
        <title>Exploring the genomic traits of fungus-feeding bacterial genus Collimonas.</title>
        <authorList>
            <person name="Song C."/>
            <person name="Schmidt R."/>
            <person name="de Jager V."/>
            <person name="Krzyzanowska D."/>
            <person name="Jongedijk E."/>
            <person name="Cankar K."/>
            <person name="Beekwilder J."/>
            <person name="van Veen A."/>
            <person name="de Boer W."/>
            <person name="van Veen J.A."/>
            <person name="Garbeva P."/>
        </authorList>
    </citation>
    <scope>NUCLEOTIDE SEQUENCE [LARGE SCALE GENOMIC DNA]</scope>
    <source>
        <strain evidence="1 2">Ter291</strain>
    </source>
</reference>
<keyword evidence="2" id="KW-1185">Reference proteome</keyword>
<name>A0ABM5Z9L5_9BURK</name>
<dbReference type="EMBL" id="CP013236">
    <property type="protein sequence ID" value="AMP15705.1"/>
    <property type="molecule type" value="Genomic_DNA"/>
</dbReference>
<protein>
    <submittedName>
        <fullName evidence="1">Outer membrane efflux family protein</fullName>
    </submittedName>
</protein>
<sequence length="445" mass="49062">MSSLFPAHRPVRNTVLRLSARIGLAALAGSLALVANVYAVETPLTLAEAQRRAIDRSRQLTAQDFSIAATRDMAVAAGQLPDPVLKVGIDNLPVTGRDRGSLNNDFMTMRRVGVMQELTGSDKRRLRSQRLELEAQKTLAEKTVATAAIERDTALAWLERYYADAMAAVVAEQGDQARLEIQSAEGAYRAGRGSQSDVLAAQSALTMFADRASEVQRRVRNANTMLARWIGNVTDLSLAEKPATDTIRLDPATLDSTIAHHPQIAVLSKQVDVAETDAKLAKANEKADWTVEVGFQQRGAAYCNMVSVGLSIPLQWDRKNRQDRELSAKLAVVEQVKAEREDMLRAHVAETRAMIEEWQNDRERHTRYESELIPLASQRTLAAIAAYRGGKASLTDVLAARRNVIDVRIQALQLATEADRLWAQLNFLFPADDAMAHTAMNQDTQ</sequence>
<evidence type="ECO:0000313" key="1">
    <source>
        <dbReference type="EMBL" id="AMP15705.1"/>
    </source>
</evidence>
<dbReference type="RefSeq" id="WP_082807146.1">
    <property type="nucleotide sequence ID" value="NZ_CP013236.1"/>
</dbReference>